<dbReference type="PROSITE" id="PS50191">
    <property type="entry name" value="CRAL_TRIO"/>
    <property type="match status" value="1"/>
</dbReference>
<dbReference type="EMBL" id="JAAPAO010000582">
    <property type="protein sequence ID" value="KAF4656705.1"/>
    <property type="molecule type" value="Genomic_DNA"/>
</dbReference>
<feature type="compositionally biased region" description="Basic and acidic residues" evidence="1">
    <location>
        <begin position="295"/>
        <end position="309"/>
    </location>
</feature>
<feature type="region of interest" description="Disordered" evidence="1">
    <location>
        <begin position="288"/>
        <end position="327"/>
    </location>
</feature>
<dbReference type="InterPro" id="IPR036273">
    <property type="entry name" value="CRAL/TRIO_N_dom_sf"/>
</dbReference>
<dbReference type="Proteomes" id="UP000591131">
    <property type="component" value="Unassembled WGS sequence"/>
</dbReference>
<dbReference type="Gene3D" id="1.10.8.20">
    <property type="entry name" value="N-terminal domain of phosphatidylinositol transfer protein sec14p"/>
    <property type="match status" value="1"/>
</dbReference>
<dbReference type="Gene3D" id="3.40.525.10">
    <property type="entry name" value="CRAL-TRIO lipid binding domain"/>
    <property type="match status" value="1"/>
</dbReference>
<evidence type="ECO:0000259" key="2">
    <source>
        <dbReference type="PROSITE" id="PS50191"/>
    </source>
</evidence>
<reference evidence="3 4" key="1">
    <citation type="submission" date="2020-04" db="EMBL/GenBank/DDBJ databases">
        <title>Perkinsus chesapeaki whole genome sequence.</title>
        <authorList>
            <person name="Bogema D.R."/>
        </authorList>
    </citation>
    <scope>NUCLEOTIDE SEQUENCE [LARGE SCALE GENOMIC DNA]</scope>
    <source>
        <strain evidence="3">ATCC PRA-425</strain>
    </source>
</reference>
<dbReference type="SUPFAM" id="SSF52087">
    <property type="entry name" value="CRAL/TRIO domain"/>
    <property type="match status" value="1"/>
</dbReference>
<feature type="compositionally biased region" description="Polar residues" evidence="1">
    <location>
        <begin position="317"/>
        <end position="326"/>
    </location>
</feature>
<dbReference type="InterPro" id="IPR051026">
    <property type="entry name" value="PI/PC_transfer"/>
</dbReference>
<dbReference type="PANTHER" id="PTHR45657">
    <property type="entry name" value="CRAL-TRIO DOMAIN-CONTAINING PROTEIN YKL091C-RELATED"/>
    <property type="match status" value="1"/>
</dbReference>
<comment type="caution">
    <text evidence="3">The sequence shown here is derived from an EMBL/GenBank/DDBJ whole genome shotgun (WGS) entry which is preliminary data.</text>
</comment>
<dbReference type="CDD" id="cd00170">
    <property type="entry name" value="SEC14"/>
    <property type="match status" value="1"/>
</dbReference>
<feature type="region of interest" description="Disordered" evidence="1">
    <location>
        <begin position="756"/>
        <end position="791"/>
    </location>
</feature>
<dbReference type="Pfam" id="PF00650">
    <property type="entry name" value="CRAL_TRIO"/>
    <property type="match status" value="1"/>
</dbReference>
<protein>
    <submittedName>
        <fullName evidence="3">Cytosolic factor, phosphatidylinositol/phosphatidylcholine transfer protein</fullName>
    </submittedName>
</protein>
<dbReference type="AlphaFoldDB" id="A0A7J6LBT3"/>
<sequence>MSPRKSRTSSMGSIGNPNPVTEEEIIAQLRLDFAKEIAECTARNDGECILDDHYIGRFVKARKCNYKNAKEMFGNHLAWRKEFHVDELRQHGFDFPEYEDAKRLYPHAYHGVDKQNRPVYIERTGMVDAAELLKITTFDRLLRYWVEEYEELIEYRLPACGVDKTCTIVDLKGLGLKQFTPQVKNMIQRLARVTNDNYPEVLGSMFVVNAPFIFTAIWKIVSPMVDPVTRSKITVLGSSYQPTLHSVVDPSQLPDFLGGTCTACESVRGGCMYSNMGPWVQYEKEKKEEKKRRKEAATKDESPKWEGSPRDQPIGRPSTTKSSSGSVDDFVSLVSDGEYRDFISCCSFTPASRKESGDLVDGKMVNASLKPPPSAITESVQSSSIAVEIGTTSHFAAQPDEDDIMSSVQDSVVGIVPQTMPSTPEPTRTQQSAAARGGKKKKRSLGAKWLSCFACYSTPAAADSDSCESPSSLDFRSLDSMSSTEGFQSCISSEDEYEEVDRSSVRPEVDKIKKYRMPVLPLPDLIVAAKPVTLQHREAPQRPTIILPPIRVARSPTVPISSAEVPAESSATTEVGTCARRRSKSQPLVRRKRRTVAVCEALPTTPPRRAELPTEARGCLSQKKCASEVDNSVSFVAKPLVPRFPRKIDNSPVEHIGEAPIRSRRTCSLPPLPVAGRASVASWEKRRREADEEAVMRQAAELSHRYFTFAFARKSDGEKVALENRHRVVLKLHELNTKVAAPITKHFNLRYSHLSEQPPDAKKAGVTIREVSKKQKKEEIPSETDRGRGRRKRVEPVEIEVVEEPVKYINHIRVRIRSMEQPELGDPLLADTTLMAVLFHELAHLRHMNHGVGFMRFLKDIYMYATDELKVFAVGEPNELPSPWAWERMIYDTGGHVREEELMREFCSKDPRMTLACVDTSP</sequence>
<dbReference type="SUPFAM" id="SSF46938">
    <property type="entry name" value="CRAL/TRIO N-terminal domain"/>
    <property type="match status" value="1"/>
</dbReference>
<evidence type="ECO:0000256" key="1">
    <source>
        <dbReference type="SAM" id="MobiDB-lite"/>
    </source>
</evidence>
<accession>A0A7J6LBT3</accession>
<feature type="compositionally biased region" description="Polar residues" evidence="1">
    <location>
        <begin position="419"/>
        <end position="431"/>
    </location>
</feature>
<dbReference type="OrthoDB" id="1434354at2759"/>
<feature type="region of interest" description="Disordered" evidence="1">
    <location>
        <begin position="418"/>
        <end position="440"/>
    </location>
</feature>
<dbReference type="PANTHER" id="PTHR45657:SF1">
    <property type="entry name" value="CRAL-TRIO DOMAIN-CONTAINING PROTEIN YKL091C-RELATED"/>
    <property type="match status" value="1"/>
</dbReference>
<feature type="compositionally biased region" description="Basic and acidic residues" evidence="1">
    <location>
        <begin position="770"/>
        <end position="787"/>
    </location>
</feature>
<feature type="domain" description="CRAL-TRIO" evidence="2">
    <location>
        <begin position="97"/>
        <end position="265"/>
    </location>
</feature>
<gene>
    <name evidence="3" type="primary">SEC14</name>
    <name evidence="3" type="ORF">FOL47_008806</name>
</gene>
<keyword evidence="4" id="KW-1185">Reference proteome</keyword>
<proteinExistence type="predicted"/>
<organism evidence="3 4">
    <name type="scientific">Perkinsus chesapeaki</name>
    <name type="common">Clam parasite</name>
    <name type="synonym">Perkinsus andrewsi</name>
    <dbReference type="NCBI Taxonomy" id="330153"/>
    <lineage>
        <taxon>Eukaryota</taxon>
        <taxon>Sar</taxon>
        <taxon>Alveolata</taxon>
        <taxon>Perkinsozoa</taxon>
        <taxon>Perkinsea</taxon>
        <taxon>Perkinsida</taxon>
        <taxon>Perkinsidae</taxon>
        <taxon>Perkinsus</taxon>
    </lineage>
</organism>
<evidence type="ECO:0000313" key="3">
    <source>
        <dbReference type="EMBL" id="KAF4656705.1"/>
    </source>
</evidence>
<name>A0A7J6LBT3_PERCH</name>
<dbReference type="InterPro" id="IPR036865">
    <property type="entry name" value="CRAL-TRIO_dom_sf"/>
</dbReference>
<dbReference type="SMART" id="SM00516">
    <property type="entry name" value="SEC14"/>
    <property type="match status" value="1"/>
</dbReference>
<dbReference type="InterPro" id="IPR001251">
    <property type="entry name" value="CRAL-TRIO_dom"/>
</dbReference>
<evidence type="ECO:0000313" key="4">
    <source>
        <dbReference type="Proteomes" id="UP000591131"/>
    </source>
</evidence>